<dbReference type="EMBL" id="CP065989">
    <property type="protein sequence ID" value="QQB14577.1"/>
    <property type="molecule type" value="Genomic_DNA"/>
</dbReference>
<dbReference type="GO" id="GO:0005886">
    <property type="term" value="C:plasma membrane"/>
    <property type="evidence" value="ECO:0007669"/>
    <property type="project" value="UniProtKB-SubCell"/>
</dbReference>
<keyword evidence="4 7" id="KW-0812">Transmembrane</keyword>
<dbReference type="PANTHER" id="PTHR43386">
    <property type="entry name" value="OLIGOPEPTIDE TRANSPORT SYSTEM PERMEASE PROTEIN APPC"/>
    <property type="match status" value="1"/>
</dbReference>
<keyword evidence="2 7" id="KW-0813">Transport</keyword>
<evidence type="ECO:0000256" key="3">
    <source>
        <dbReference type="ARBA" id="ARBA00022475"/>
    </source>
</evidence>
<proteinExistence type="inferred from homology"/>
<dbReference type="PANTHER" id="PTHR43386:SF1">
    <property type="entry name" value="D,D-DIPEPTIDE TRANSPORT SYSTEM PERMEASE PROTEIN DDPC-RELATED"/>
    <property type="match status" value="1"/>
</dbReference>
<dbReference type="SUPFAM" id="SSF161098">
    <property type="entry name" value="MetI-like"/>
    <property type="match status" value="1"/>
</dbReference>
<dbReference type="InterPro" id="IPR035906">
    <property type="entry name" value="MetI-like_sf"/>
</dbReference>
<accession>A0A7T3ZZQ3</accession>
<reference evidence="10 11" key="1">
    <citation type="submission" date="2020-12" db="EMBL/GenBank/DDBJ databases">
        <title>FDA dAtabase for Regulatory Grade micrObial Sequences (FDA-ARGOS): Supporting development and validation of Infectious Disease Dx tests.</title>
        <authorList>
            <person name="Sproer C."/>
            <person name="Gronow S."/>
            <person name="Severitt S."/>
            <person name="Schroder I."/>
            <person name="Tallon L."/>
            <person name="Sadzewicz L."/>
            <person name="Zhao X."/>
            <person name="Boylan J."/>
            <person name="Ott S."/>
            <person name="Bowen H."/>
            <person name="Vavikolanu K."/>
            <person name="Mehta A."/>
            <person name="Aluvathingal J."/>
            <person name="Nadendla S."/>
            <person name="Lowell S."/>
            <person name="Myers T."/>
            <person name="Yan Y."/>
            <person name="Sichtig H."/>
        </authorList>
    </citation>
    <scope>NUCLEOTIDE SEQUENCE [LARGE SCALE GENOMIC DNA]</scope>
    <source>
        <strain evidence="10 11">FDAARGOS_990</strain>
    </source>
</reference>
<dbReference type="Proteomes" id="UP000595374">
    <property type="component" value="Chromosome"/>
</dbReference>
<dbReference type="PROSITE" id="PS50928">
    <property type="entry name" value="ABC_TM1"/>
    <property type="match status" value="1"/>
</dbReference>
<feature type="domain" description="ABC transmembrane type-1" evidence="9">
    <location>
        <begin position="140"/>
        <end position="331"/>
    </location>
</feature>
<dbReference type="InterPro" id="IPR025966">
    <property type="entry name" value="OppC_N"/>
</dbReference>
<dbReference type="Pfam" id="PF00528">
    <property type="entry name" value="BPD_transp_1"/>
    <property type="match status" value="1"/>
</dbReference>
<dbReference type="AlphaFoldDB" id="A0A7T3ZZQ3"/>
<dbReference type="InterPro" id="IPR000515">
    <property type="entry name" value="MetI-like"/>
</dbReference>
<evidence type="ECO:0000256" key="4">
    <source>
        <dbReference type="ARBA" id="ARBA00022692"/>
    </source>
</evidence>
<organism evidence="10 11">
    <name type="scientific">Brevibacterium casei</name>
    <dbReference type="NCBI Taxonomy" id="33889"/>
    <lineage>
        <taxon>Bacteria</taxon>
        <taxon>Bacillati</taxon>
        <taxon>Actinomycetota</taxon>
        <taxon>Actinomycetes</taxon>
        <taxon>Micrococcales</taxon>
        <taxon>Brevibacteriaceae</taxon>
        <taxon>Brevibacterium</taxon>
    </lineage>
</organism>
<sequence>MDNDHRAEAAPGTASTPGTQPASSPTTGSAQSPGTEPGRSAATRGGAAGFDSAKLVRERRLRSLRRNWRAFRTDTPAMIGAIVLLLFVLMAIFAPVIAPASMLDVTKQLDVPRYAPPSLAHPLGTDDLGREIWARIVWGSRVSLLVGVAATLMSMVIGTLMGLAGGHFTGIVGAVVMRLIDFFLVLPSLLLAIVLSTVLDRGVFTIVVAIGIASWASTARIVRSQTLSVESRLYIERARILGAGHRHILVKHLLPAVMPLVLANTTLMVGSAIIAESTLAFLGLGDPGSESWGTILKNSMDASAATSGYWWYVLPPGIAILLVVLAFTMVGRALEAIINPTLRSSR</sequence>
<feature type="transmembrane region" description="Helical" evidence="7">
    <location>
        <begin position="75"/>
        <end position="98"/>
    </location>
</feature>
<evidence type="ECO:0000313" key="11">
    <source>
        <dbReference type="Proteomes" id="UP000595374"/>
    </source>
</evidence>
<keyword evidence="3" id="KW-1003">Cell membrane</keyword>
<evidence type="ECO:0000256" key="7">
    <source>
        <dbReference type="RuleBase" id="RU363032"/>
    </source>
</evidence>
<evidence type="ECO:0000256" key="2">
    <source>
        <dbReference type="ARBA" id="ARBA00022448"/>
    </source>
</evidence>
<evidence type="ECO:0000259" key="9">
    <source>
        <dbReference type="PROSITE" id="PS50928"/>
    </source>
</evidence>
<comment type="subcellular location">
    <subcellularLocation>
        <location evidence="1 7">Cell membrane</location>
        <topology evidence="1 7">Multi-pass membrane protein</topology>
    </subcellularLocation>
</comment>
<keyword evidence="5 7" id="KW-1133">Transmembrane helix</keyword>
<dbReference type="Gene3D" id="1.10.3720.10">
    <property type="entry name" value="MetI-like"/>
    <property type="match status" value="1"/>
</dbReference>
<feature type="transmembrane region" description="Helical" evidence="7">
    <location>
        <begin position="253"/>
        <end position="275"/>
    </location>
</feature>
<evidence type="ECO:0000256" key="1">
    <source>
        <dbReference type="ARBA" id="ARBA00004651"/>
    </source>
</evidence>
<dbReference type="Pfam" id="PF12911">
    <property type="entry name" value="OppC_N"/>
    <property type="match status" value="1"/>
</dbReference>
<feature type="compositionally biased region" description="Polar residues" evidence="8">
    <location>
        <begin position="13"/>
        <end position="34"/>
    </location>
</feature>
<gene>
    <name evidence="10" type="ORF">I6H47_00810</name>
</gene>
<evidence type="ECO:0000256" key="8">
    <source>
        <dbReference type="SAM" id="MobiDB-lite"/>
    </source>
</evidence>
<feature type="transmembrane region" description="Helical" evidence="7">
    <location>
        <begin position="142"/>
        <end position="163"/>
    </location>
</feature>
<evidence type="ECO:0000313" key="10">
    <source>
        <dbReference type="EMBL" id="QQB14577.1"/>
    </source>
</evidence>
<feature type="transmembrane region" description="Helical" evidence="7">
    <location>
        <begin position="175"/>
        <end position="196"/>
    </location>
</feature>
<name>A0A7T3ZZQ3_9MICO</name>
<evidence type="ECO:0000256" key="6">
    <source>
        <dbReference type="ARBA" id="ARBA00023136"/>
    </source>
</evidence>
<dbReference type="RefSeq" id="WP_198499635.1">
    <property type="nucleotide sequence ID" value="NZ_CP065989.1"/>
</dbReference>
<keyword evidence="6 7" id="KW-0472">Membrane</keyword>
<feature type="transmembrane region" description="Helical" evidence="7">
    <location>
        <begin position="309"/>
        <end position="334"/>
    </location>
</feature>
<dbReference type="GO" id="GO:0055085">
    <property type="term" value="P:transmembrane transport"/>
    <property type="evidence" value="ECO:0007669"/>
    <property type="project" value="InterPro"/>
</dbReference>
<protein>
    <submittedName>
        <fullName evidence="10">ABC transporter permease</fullName>
    </submittedName>
</protein>
<feature type="region of interest" description="Disordered" evidence="8">
    <location>
        <begin position="1"/>
        <end position="48"/>
    </location>
</feature>
<feature type="transmembrane region" description="Helical" evidence="7">
    <location>
        <begin position="202"/>
        <end position="222"/>
    </location>
</feature>
<comment type="similarity">
    <text evidence="7">Belongs to the binding-protein-dependent transport system permease family.</text>
</comment>
<dbReference type="InterPro" id="IPR050366">
    <property type="entry name" value="BP-dependent_transpt_permease"/>
</dbReference>
<evidence type="ECO:0000256" key="5">
    <source>
        <dbReference type="ARBA" id="ARBA00022989"/>
    </source>
</evidence>
<dbReference type="CDD" id="cd06261">
    <property type="entry name" value="TM_PBP2"/>
    <property type="match status" value="1"/>
</dbReference>